<protein>
    <recommendedName>
        <fullName evidence="2">Reverse transcriptase domain-containing protein</fullName>
    </recommendedName>
</protein>
<sequence length="188" mass="21286">MKSDCPVILVLLDLMAAFDTVDHEVLLSRLNHFVGIRGTALQWFSSYLTNRTFSVVIGGSSFSTTSLSCGVPQGSILWPILFSLYMLPLGSIIARDNIAFHCGSLIDCNYDIKLWLEHSFLHLNEERTEYILFGESVTSDFDALTLVLRQTVRNLGVTFDSSLKFDKLTACLKLIYFSYVIWPRSNHF</sequence>
<name>A0A8C2DQL5_CYPCA</name>
<keyword evidence="1" id="KW-0732">Signal</keyword>
<reference evidence="3" key="1">
    <citation type="submission" date="2025-08" db="UniProtKB">
        <authorList>
            <consortium name="Ensembl"/>
        </authorList>
    </citation>
    <scope>IDENTIFICATION</scope>
</reference>
<dbReference type="AlphaFoldDB" id="A0A8C2DQL5"/>
<dbReference type="Ensembl" id="ENSCCRT00020032933.1">
    <property type="protein sequence ID" value="ENSCCRP00020030094.1"/>
    <property type="gene ID" value="ENSCCRG00020013653.1"/>
</dbReference>
<dbReference type="PANTHER" id="PTHR33332">
    <property type="entry name" value="REVERSE TRANSCRIPTASE DOMAIN-CONTAINING PROTEIN"/>
    <property type="match status" value="1"/>
</dbReference>
<dbReference type="Pfam" id="PF00078">
    <property type="entry name" value="RVT_1"/>
    <property type="match status" value="1"/>
</dbReference>
<dbReference type="Proteomes" id="UP000694701">
    <property type="component" value="Unplaced"/>
</dbReference>
<feature type="chain" id="PRO_5034191873" description="Reverse transcriptase domain-containing protein" evidence="1">
    <location>
        <begin position="24"/>
        <end position="188"/>
    </location>
</feature>
<evidence type="ECO:0000259" key="2">
    <source>
        <dbReference type="PROSITE" id="PS50878"/>
    </source>
</evidence>
<feature type="domain" description="Reverse transcriptase" evidence="2">
    <location>
        <begin position="1"/>
        <end position="181"/>
    </location>
</feature>
<proteinExistence type="predicted"/>
<dbReference type="InterPro" id="IPR000477">
    <property type="entry name" value="RT_dom"/>
</dbReference>
<evidence type="ECO:0000313" key="4">
    <source>
        <dbReference type="Proteomes" id="UP000694701"/>
    </source>
</evidence>
<evidence type="ECO:0000256" key="1">
    <source>
        <dbReference type="SAM" id="SignalP"/>
    </source>
</evidence>
<accession>A0A8C2DQL5</accession>
<dbReference type="PROSITE" id="PS50878">
    <property type="entry name" value="RT_POL"/>
    <property type="match status" value="1"/>
</dbReference>
<organism evidence="3 4">
    <name type="scientific">Cyprinus carpio</name>
    <name type="common">Common carp</name>
    <dbReference type="NCBI Taxonomy" id="7962"/>
    <lineage>
        <taxon>Eukaryota</taxon>
        <taxon>Metazoa</taxon>
        <taxon>Chordata</taxon>
        <taxon>Craniata</taxon>
        <taxon>Vertebrata</taxon>
        <taxon>Euteleostomi</taxon>
        <taxon>Actinopterygii</taxon>
        <taxon>Neopterygii</taxon>
        <taxon>Teleostei</taxon>
        <taxon>Ostariophysi</taxon>
        <taxon>Cypriniformes</taxon>
        <taxon>Cyprinidae</taxon>
        <taxon>Cyprininae</taxon>
        <taxon>Cyprinus</taxon>
    </lineage>
</organism>
<feature type="signal peptide" evidence="1">
    <location>
        <begin position="1"/>
        <end position="23"/>
    </location>
</feature>
<evidence type="ECO:0000313" key="3">
    <source>
        <dbReference type="Ensembl" id="ENSCCRP00020030094.1"/>
    </source>
</evidence>